<protein>
    <submittedName>
        <fullName evidence="10">Mechanosensitive ion channel family protein</fullName>
    </submittedName>
</protein>
<dbReference type="InterPro" id="IPR010920">
    <property type="entry name" value="LSM_dom_sf"/>
</dbReference>
<keyword evidence="4 7" id="KW-0812">Transmembrane</keyword>
<dbReference type="Proteomes" id="UP000285794">
    <property type="component" value="Unassembled WGS sequence"/>
</dbReference>
<organism evidence="10 11">
    <name type="scientific">Ancylomarina euxinus</name>
    <dbReference type="NCBI Taxonomy" id="2283627"/>
    <lineage>
        <taxon>Bacteria</taxon>
        <taxon>Pseudomonadati</taxon>
        <taxon>Bacteroidota</taxon>
        <taxon>Bacteroidia</taxon>
        <taxon>Marinilabiliales</taxon>
        <taxon>Marinifilaceae</taxon>
        <taxon>Ancylomarina</taxon>
    </lineage>
</organism>
<dbReference type="GO" id="GO:0008381">
    <property type="term" value="F:mechanosensitive monoatomic ion channel activity"/>
    <property type="evidence" value="ECO:0007669"/>
    <property type="project" value="InterPro"/>
</dbReference>
<dbReference type="Gene3D" id="3.30.70.100">
    <property type="match status" value="1"/>
</dbReference>
<feature type="transmembrane region" description="Helical" evidence="7">
    <location>
        <begin position="50"/>
        <end position="71"/>
    </location>
</feature>
<dbReference type="InterPro" id="IPR011066">
    <property type="entry name" value="MscS_channel_C_sf"/>
</dbReference>
<dbReference type="PANTHER" id="PTHR30221:SF1">
    <property type="entry name" value="SMALL-CONDUCTANCE MECHANOSENSITIVE CHANNEL"/>
    <property type="match status" value="1"/>
</dbReference>
<dbReference type="SUPFAM" id="SSF50182">
    <property type="entry name" value="Sm-like ribonucleoproteins"/>
    <property type="match status" value="1"/>
</dbReference>
<keyword evidence="11" id="KW-1185">Reference proteome</keyword>
<comment type="similarity">
    <text evidence="2">Belongs to the MscS (TC 1.A.23) family.</text>
</comment>
<evidence type="ECO:0000259" key="8">
    <source>
        <dbReference type="Pfam" id="PF00924"/>
    </source>
</evidence>
<keyword evidence="6 7" id="KW-0472">Membrane</keyword>
<dbReference type="AlphaFoldDB" id="A0A425Y8D6"/>
<dbReference type="Pfam" id="PF21082">
    <property type="entry name" value="MS_channel_3rd"/>
    <property type="match status" value="1"/>
</dbReference>
<dbReference type="PANTHER" id="PTHR30221">
    <property type="entry name" value="SMALL-CONDUCTANCE MECHANOSENSITIVE CHANNEL"/>
    <property type="match status" value="1"/>
</dbReference>
<dbReference type="InterPro" id="IPR023408">
    <property type="entry name" value="MscS_beta-dom_sf"/>
</dbReference>
<feature type="transmembrane region" description="Helical" evidence="7">
    <location>
        <begin position="6"/>
        <end position="30"/>
    </location>
</feature>
<feature type="transmembrane region" description="Helical" evidence="7">
    <location>
        <begin position="77"/>
        <end position="95"/>
    </location>
</feature>
<sequence length="286" mass="32585">MNKETLNYFLLVAITLAIAIVISMILRKILSVFITKYAKKMRTDPTNFSFIKNSVGFIIYTTAVIFIFLKIPYLKSIGTALFAGAGILTVVIGFASQKAFANIISGIFILIFKPFKISDIIEFKDGQKGTVEEITLRHTLIKDYENRRIIIPNSVISEETIINSNIQDEKIRKHIEISISYDSNIDKAMDILRDEAEKHPLLIDNRTQQDIENNEPCVIIRVIALSDYSVDLKAYVWTAGNDNAFILKCDLLKSVKERFDREGIEIPFPYRTIVYKKDLSDGQENS</sequence>
<dbReference type="EMBL" id="QQWG01000001">
    <property type="protein sequence ID" value="RRG24746.1"/>
    <property type="molecule type" value="Genomic_DNA"/>
</dbReference>
<feature type="domain" description="Mechanosensitive ion channel MscS" evidence="8">
    <location>
        <begin position="99"/>
        <end position="165"/>
    </location>
</feature>
<evidence type="ECO:0000256" key="3">
    <source>
        <dbReference type="ARBA" id="ARBA00022475"/>
    </source>
</evidence>
<evidence type="ECO:0000256" key="6">
    <source>
        <dbReference type="ARBA" id="ARBA00023136"/>
    </source>
</evidence>
<evidence type="ECO:0000313" key="11">
    <source>
        <dbReference type="Proteomes" id="UP000285794"/>
    </source>
</evidence>
<keyword evidence="5 7" id="KW-1133">Transmembrane helix</keyword>
<comment type="subcellular location">
    <subcellularLocation>
        <location evidence="1">Cell membrane</location>
        <topology evidence="1">Multi-pass membrane protein</topology>
    </subcellularLocation>
</comment>
<evidence type="ECO:0000256" key="7">
    <source>
        <dbReference type="SAM" id="Phobius"/>
    </source>
</evidence>
<name>A0A425Y8D6_9BACT</name>
<dbReference type="GO" id="GO:0005886">
    <property type="term" value="C:plasma membrane"/>
    <property type="evidence" value="ECO:0007669"/>
    <property type="project" value="UniProtKB-SubCell"/>
</dbReference>
<dbReference type="InterPro" id="IPR049278">
    <property type="entry name" value="MS_channel_C"/>
</dbReference>
<dbReference type="RefSeq" id="WP_125029155.1">
    <property type="nucleotide sequence ID" value="NZ_JAPXVP010000001.1"/>
</dbReference>
<evidence type="ECO:0000256" key="5">
    <source>
        <dbReference type="ARBA" id="ARBA00022989"/>
    </source>
</evidence>
<keyword evidence="3" id="KW-1003">Cell membrane</keyword>
<proteinExistence type="inferred from homology"/>
<dbReference type="OrthoDB" id="9809206at2"/>
<evidence type="ECO:0000256" key="4">
    <source>
        <dbReference type="ARBA" id="ARBA00022692"/>
    </source>
</evidence>
<dbReference type="Gene3D" id="2.30.30.60">
    <property type="match status" value="1"/>
</dbReference>
<dbReference type="SUPFAM" id="SSF82689">
    <property type="entry name" value="Mechanosensitive channel protein MscS (YggB), C-terminal domain"/>
    <property type="match status" value="1"/>
</dbReference>
<reference evidence="10 11" key="1">
    <citation type="submission" date="2018-07" db="EMBL/GenBank/DDBJ databases">
        <title>Draft genome sequence of Ancylomarina sp. M1P.</title>
        <authorList>
            <person name="Yadav S."/>
            <person name="Villanueva L."/>
            <person name="Damste J.S.S."/>
        </authorList>
    </citation>
    <scope>NUCLEOTIDE SEQUENCE [LARGE SCALE GENOMIC DNA]</scope>
    <source>
        <strain evidence="10 11">M1P</strain>
    </source>
</reference>
<dbReference type="SUPFAM" id="SSF82861">
    <property type="entry name" value="Mechanosensitive channel protein MscS (YggB), transmembrane region"/>
    <property type="match status" value="1"/>
</dbReference>
<dbReference type="InterPro" id="IPR011014">
    <property type="entry name" value="MscS_channel_TM-2"/>
</dbReference>
<gene>
    <name evidence="10" type="ORF">DWB61_01680</name>
</gene>
<feature type="domain" description="Mechanosensitive ion channel MscS C-terminal" evidence="9">
    <location>
        <begin position="175"/>
        <end position="266"/>
    </location>
</feature>
<accession>A0A425Y8D6</accession>
<dbReference type="Pfam" id="PF00924">
    <property type="entry name" value="MS_channel_2nd"/>
    <property type="match status" value="1"/>
</dbReference>
<dbReference type="InterPro" id="IPR045275">
    <property type="entry name" value="MscS_archaea/bacteria_type"/>
</dbReference>
<evidence type="ECO:0000313" key="10">
    <source>
        <dbReference type="EMBL" id="RRG24746.1"/>
    </source>
</evidence>
<dbReference type="Gene3D" id="1.10.287.1260">
    <property type="match status" value="1"/>
</dbReference>
<dbReference type="InterPro" id="IPR006685">
    <property type="entry name" value="MscS_channel_2nd"/>
</dbReference>
<comment type="caution">
    <text evidence="10">The sequence shown here is derived from an EMBL/GenBank/DDBJ whole genome shotgun (WGS) entry which is preliminary data.</text>
</comment>
<evidence type="ECO:0000256" key="2">
    <source>
        <dbReference type="ARBA" id="ARBA00008017"/>
    </source>
</evidence>
<evidence type="ECO:0000256" key="1">
    <source>
        <dbReference type="ARBA" id="ARBA00004651"/>
    </source>
</evidence>
<evidence type="ECO:0000259" key="9">
    <source>
        <dbReference type="Pfam" id="PF21082"/>
    </source>
</evidence>